<dbReference type="RefSeq" id="XP_055893581.1">
    <property type="nucleotide sequence ID" value="XM_056037606.1"/>
</dbReference>
<dbReference type="SUPFAM" id="SSF81296">
    <property type="entry name" value="E set domains"/>
    <property type="match status" value="1"/>
</dbReference>
<dbReference type="CDD" id="cd00102">
    <property type="entry name" value="IPT"/>
    <property type="match status" value="1"/>
</dbReference>
<dbReference type="GeneID" id="106067829"/>
<dbReference type="InterPro" id="IPR002909">
    <property type="entry name" value="IPT_dom"/>
</dbReference>
<dbReference type="OrthoDB" id="26242at2759"/>
<sequence>MEADEVTVVVHGARGLQGRKPGRHKYSVIFGIGNKKYRTSVVKDPSGNPDWNEESVVHVSNVSDDIFFTVTEKDDVLGNITIPVASLLTVKGVVKKGPLKNHKKCQNPQGELIFQCYVSKQRPIMVAPQIRSNTMNNSGPQLTGFQRLRHNFTQSPTAQKQKKEEKEDKKKSSSLANFNKKLSKSIHDIFHLGRLENQNDFQDEDQSGEGKNKRFSLRFPSVGSGLEDTGREIPIVTHIVPNMANINGGTRLSIEGRNLGIGKSDILELILCGSDLLDTVEFESDNRIYVTTKPTSAGKGDLWIETAKGGQNVLKNIFTFVDRSSTNTPLPDKKMYDNNSISSRGKHSALAESLAEKTAVSEKTSVSDKASIEKSSEALGQKEGSLTNIERSASLNKEDRQRIFLSGSATLPRIQVSSEDNVTPSHGSPSGMYKKNFQKHNRTASESVVDTTKDSESKRIAEKSELQAEILRLHKENQALKQENADMKMYIDGLVARVIVRCPEALAAGDDLKPLPPRT</sequence>
<feature type="region of interest" description="Disordered" evidence="1">
    <location>
        <begin position="415"/>
        <end position="459"/>
    </location>
</feature>
<organism evidence="3 5">
    <name type="scientific">Biomphalaria glabrata</name>
    <name type="common">Bloodfluke planorb</name>
    <name type="synonym">Freshwater snail</name>
    <dbReference type="NCBI Taxonomy" id="6526"/>
    <lineage>
        <taxon>Eukaryota</taxon>
        <taxon>Metazoa</taxon>
        <taxon>Spiralia</taxon>
        <taxon>Lophotrochozoa</taxon>
        <taxon>Mollusca</taxon>
        <taxon>Gastropoda</taxon>
        <taxon>Heterobranchia</taxon>
        <taxon>Euthyneura</taxon>
        <taxon>Panpulmonata</taxon>
        <taxon>Hygrophila</taxon>
        <taxon>Lymnaeoidea</taxon>
        <taxon>Planorbidae</taxon>
        <taxon>Biomphalaria</taxon>
    </lineage>
</organism>
<dbReference type="OMA" id="KKCPVPQ"/>
<dbReference type="InterPro" id="IPR000008">
    <property type="entry name" value="C2_dom"/>
</dbReference>
<proteinExistence type="predicted"/>
<feature type="compositionally biased region" description="Polar residues" evidence="1">
    <location>
        <begin position="415"/>
        <end position="428"/>
    </location>
</feature>
<dbReference type="AlphaFoldDB" id="A0A9W3B2A2"/>
<evidence type="ECO:0000313" key="3">
    <source>
        <dbReference type="Proteomes" id="UP001165740"/>
    </source>
</evidence>
<dbReference type="SUPFAM" id="SSF49562">
    <property type="entry name" value="C2 domain (Calcium/lipid-binding domain, CaLB)"/>
    <property type="match status" value="1"/>
</dbReference>
<dbReference type="Gene3D" id="2.60.40.10">
    <property type="entry name" value="Immunoglobulins"/>
    <property type="match status" value="1"/>
</dbReference>
<keyword evidence="3" id="KW-1185">Reference proteome</keyword>
<feature type="region of interest" description="Disordered" evidence="1">
    <location>
        <begin position="150"/>
        <end position="177"/>
    </location>
</feature>
<dbReference type="RefSeq" id="XP_055893592.1">
    <property type="nucleotide sequence ID" value="XM_056037617.1"/>
</dbReference>
<feature type="compositionally biased region" description="Basic and acidic residues" evidence="1">
    <location>
        <begin position="161"/>
        <end position="171"/>
    </location>
</feature>
<gene>
    <name evidence="4 5" type="primary">LOC106067829</name>
</gene>
<feature type="region of interest" description="Disordered" evidence="1">
    <location>
        <begin position="197"/>
        <end position="218"/>
    </location>
</feature>
<dbReference type="InterPro" id="IPR014756">
    <property type="entry name" value="Ig_E-set"/>
</dbReference>
<dbReference type="PROSITE" id="PS50004">
    <property type="entry name" value="C2"/>
    <property type="match status" value="1"/>
</dbReference>
<dbReference type="CDD" id="cd00030">
    <property type="entry name" value="C2"/>
    <property type="match status" value="1"/>
</dbReference>
<feature type="region of interest" description="Disordered" evidence="1">
    <location>
        <begin position="362"/>
        <end position="385"/>
    </location>
</feature>
<protein>
    <submittedName>
        <fullName evidence="4 5">Uncharacterized protein LOC106067829</fullName>
    </submittedName>
</protein>
<name>A0A9W3B2A2_BIOGL</name>
<dbReference type="Pfam" id="PF01833">
    <property type="entry name" value="TIG"/>
    <property type="match status" value="1"/>
</dbReference>
<reference evidence="4 5" key="1">
    <citation type="submission" date="2025-04" db="UniProtKB">
        <authorList>
            <consortium name="RefSeq"/>
        </authorList>
    </citation>
    <scope>IDENTIFICATION</scope>
</reference>
<dbReference type="InterPro" id="IPR044511">
    <property type="entry name" value="At1g03370/At5g50170-like"/>
</dbReference>
<evidence type="ECO:0000259" key="2">
    <source>
        <dbReference type="PROSITE" id="PS50004"/>
    </source>
</evidence>
<dbReference type="SMART" id="SM00239">
    <property type="entry name" value="C2"/>
    <property type="match status" value="1"/>
</dbReference>
<dbReference type="Pfam" id="PF00168">
    <property type="entry name" value="C2"/>
    <property type="match status" value="1"/>
</dbReference>
<evidence type="ECO:0000313" key="4">
    <source>
        <dbReference type="RefSeq" id="XP_055893581.1"/>
    </source>
</evidence>
<dbReference type="Gene3D" id="2.60.40.150">
    <property type="entry name" value="C2 domain"/>
    <property type="match status" value="1"/>
</dbReference>
<accession>A0A9W3B2A2</accession>
<evidence type="ECO:0000256" key="1">
    <source>
        <dbReference type="SAM" id="MobiDB-lite"/>
    </source>
</evidence>
<feature type="domain" description="C2" evidence="2">
    <location>
        <begin position="1"/>
        <end position="103"/>
    </location>
</feature>
<dbReference type="Proteomes" id="UP001165740">
    <property type="component" value="Chromosome 1"/>
</dbReference>
<evidence type="ECO:0000313" key="5">
    <source>
        <dbReference type="RefSeq" id="XP_055893592.1"/>
    </source>
</evidence>
<dbReference type="InterPro" id="IPR013783">
    <property type="entry name" value="Ig-like_fold"/>
</dbReference>
<dbReference type="PANTHER" id="PTHR46296:SF8">
    <property type="entry name" value="OS06G0297800 PROTEIN"/>
    <property type="match status" value="1"/>
</dbReference>
<dbReference type="InterPro" id="IPR035892">
    <property type="entry name" value="C2_domain_sf"/>
</dbReference>
<dbReference type="PANTHER" id="PTHR46296">
    <property type="entry name" value="BNAA05G37250D PROTEIN"/>
    <property type="match status" value="1"/>
</dbReference>